<dbReference type="Pfam" id="PF21534">
    <property type="entry name" value="Rost"/>
    <property type="match status" value="1"/>
</dbReference>
<feature type="transmembrane region" description="Helical" evidence="2">
    <location>
        <begin position="180"/>
        <end position="200"/>
    </location>
</feature>
<name>A0A6A4WT83_AMPAM</name>
<sequence length="358" mass="39565">MCQCSLTCHDLSLWHLEPWRFVTTRWQYPSRRHYSYVCYRITVALFFFVWTIIDMATYGPGPKSRWMIHITNWSKLLMLIEVVLQASLTAHFQLWKLRRRPPGTPAVHQVSFNPLLRFFYAAEWLFTSVSGVFAIVTVFVSFLANNGGAFGTARYFTGLLYVIADHLLHNQPKHMLHVFYALFLHVLYIVFEAVYVLAGGTTPSGSSVIDGLDWSRPETAGYVSLSVVLVLAAHGGLWLLARLRELLYSCVSADHAIKLPLTGGADSQQALAPPYGATRHDPEGGNISPAPESYHGDGSSEPVKVTGEPSESGGHSPDSHQPSRSADHGGHPSSDGRAPETGWREGAPVSPEGSQQPH</sequence>
<dbReference type="OrthoDB" id="419711at2759"/>
<feature type="transmembrane region" description="Helical" evidence="2">
    <location>
        <begin position="220"/>
        <end position="240"/>
    </location>
</feature>
<feature type="region of interest" description="Disordered" evidence="1">
    <location>
        <begin position="270"/>
        <end position="358"/>
    </location>
</feature>
<evidence type="ECO:0000256" key="2">
    <source>
        <dbReference type="SAM" id="Phobius"/>
    </source>
</evidence>
<keyword evidence="2" id="KW-0472">Membrane</keyword>
<dbReference type="PANTHER" id="PTHR12242">
    <property type="entry name" value="OS02G0130600 PROTEIN-RELATED"/>
    <property type="match status" value="1"/>
</dbReference>
<reference evidence="3 4" key="1">
    <citation type="submission" date="2019-07" db="EMBL/GenBank/DDBJ databases">
        <title>Draft genome assembly of a fouling barnacle, Amphibalanus amphitrite (Darwin, 1854): The first reference genome for Thecostraca.</title>
        <authorList>
            <person name="Kim W."/>
        </authorList>
    </citation>
    <scope>NUCLEOTIDE SEQUENCE [LARGE SCALE GENOMIC DNA]</scope>
    <source>
        <strain evidence="3">SNU_AA5</strain>
        <tissue evidence="3">Soma without cirri and trophi</tissue>
    </source>
</reference>
<keyword evidence="2" id="KW-1133">Transmembrane helix</keyword>
<dbReference type="PANTHER" id="PTHR12242:SF1">
    <property type="entry name" value="MYND-TYPE DOMAIN-CONTAINING PROTEIN"/>
    <property type="match status" value="1"/>
</dbReference>
<evidence type="ECO:0000313" key="4">
    <source>
        <dbReference type="Proteomes" id="UP000440578"/>
    </source>
</evidence>
<proteinExistence type="predicted"/>
<keyword evidence="4" id="KW-1185">Reference proteome</keyword>
<dbReference type="InterPro" id="IPR049352">
    <property type="entry name" value="Rost"/>
</dbReference>
<dbReference type="GO" id="GO:0016020">
    <property type="term" value="C:membrane"/>
    <property type="evidence" value="ECO:0007669"/>
    <property type="project" value="TreeGrafter"/>
</dbReference>
<dbReference type="Proteomes" id="UP000440578">
    <property type="component" value="Unassembled WGS sequence"/>
</dbReference>
<dbReference type="EMBL" id="VIIS01000613">
    <property type="protein sequence ID" value="KAF0307044.1"/>
    <property type="molecule type" value="Genomic_DNA"/>
</dbReference>
<protein>
    <recommendedName>
        <fullName evidence="5">Protein rolling stone</fullName>
    </recommendedName>
</protein>
<evidence type="ECO:0008006" key="5">
    <source>
        <dbReference type="Google" id="ProtNLM"/>
    </source>
</evidence>
<feature type="transmembrane region" description="Helical" evidence="2">
    <location>
        <begin position="118"/>
        <end position="143"/>
    </location>
</feature>
<evidence type="ECO:0000256" key="1">
    <source>
        <dbReference type="SAM" id="MobiDB-lite"/>
    </source>
</evidence>
<organism evidence="3 4">
    <name type="scientific">Amphibalanus amphitrite</name>
    <name type="common">Striped barnacle</name>
    <name type="synonym">Balanus amphitrite</name>
    <dbReference type="NCBI Taxonomy" id="1232801"/>
    <lineage>
        <taxon>Eukaryota</taxon>
        <taxon>Metazoa</taxon>
        <taxon>Ecdysozoa</taxon>
        <taxon>Arthropoda</taxon>
        <taxon>Crustacea</taxon>
        <taxon>Multicrustacea</taxon>
        <taxon>Cirripedia</taxon>
        <taxon>Thoracica</taxon>
        <taxon>Thoracicalcarea</taxon>
        <taxon>Balanomorpha</taxon>
        <taxon>Balanoidea</taxon>
        <taxon>Balanidae</taxon>
        <taxon>Amphibalaninae</taxon>
        <taxon>Amphibalanus</taxon>
    </lineage>
</organism>
<accession>A0A6A4WT83</accession>
<keyword evidence="2" id="KW-0812">Transmembrane</keyword>
<gene>
    <name evidence="3" type="ORF">FJT64_021550</name>
</gene>
<evidence type="ECO:0000313" key="3">
    <source>
        <dbReference type="EMBL" id="KAF0307044.1"/>
    </source>
</evidence>
<comment type="caution">
    <text evidence="3">The sequence shown here is derived from an EMBL/GenBank/DDBJ whole genome shotgun (WGS) entry which is preliminary data.</text>
</comment>
<feature type="transmembrane region" description="Helical" evidence="2">
    <location>
        <begin position="34"/>
        <end position="53"/>
    </location>
</feature>
<dbReference type="AlphaFoldDB" id="A0A6A4WT83"/>